<proteinExistence type="predicted"/>
<keyword evidence="1" id="KW-0812">Transmembrane</keyword>
<keyword evidence="3" id="KW-1185">Reference proteome</keyword>
<sequence length="47" mass="5159">MKLSEKAIMIAIVTFVVFILGTMLLGNLLGIIFSGGEDAINSFFIFY</sequence>
<keyword evidence="1" id="KW-0472">Membrane</keyword>
<keyword evidence="1" id="KW-1133">Transmembrane helix</keyword>
<feature type="transmembrane region" description="Helical" evidence="1">
    <location>
        <begin position="7"/>
        <end position="33"/>
    </location>
</feature>
<evidence type="ECO:0000313" key="3">
    <source>
        <dbReference type="Proteomes" id="UP001060112"/>
    </source>
</evidence>
<gene>
    <name evidence="2" type="ORF">NMU03_13570</name>
</gene>
<evidence type="ECO:0000313" key="2">
    <source>
        <dbReference type="EMBL" id="UTY38634.1"/>
    </source>
</evidence>
<dbReference type="EMBL" id="CP101620">
    <property type="protein sequence ID" value="UTY38634.1"/>
    <property type="molecule type" value="Genomic_DNA"/>
</dbReference>
<name>A0ABY5I009_9FIRM</name>
<evidence type="ECO:0000256" key="1">
    <source>
        <dbReference type="SAM" id="Phobius"/>
    </source>
</evidence>
<protein>
    <submittedName>
        <fullName evidence="2">Uncharacterized protein</fullName>
    </submittedName>
</protein>
<organism evidence="2 3">
    <name type="scientific">Allocoprobacillus halotolerans</name>
    <dbReference type="NCBI Taxonomy" id="2944914"/>
    <lineage>
        <taxon>Bacteria</taxon>
        <taxon>Bacillati</taxon>
        <taxon>Bacillota</taxon>
        <taxon>Erysipelotrichia</taxon>
        <taxon>Erysipelotrichales</taxon>
        <taxon>Erysipelotrichaceae</taxon>
        <taxon>Allocoprobacillus</taxon>
    </lineage>
</organism>
<dbReference type="RefSeq" id="WP_290139076.1">
    <property type="nucleotide sequence ID" value="NZ_CP101620.1"/>
</dbReference>
<accession>A0ABY5I009</accession>
<dbReference type="Proteomes" id="UP001060112">
    <property type="component" value="Chromosome"/>
</dbReference>
<reference evidence="2" key="1">
    <citation type="submission" date="2022-07" db="EMBL/GenBank/DDBJ databases">
        <title>Faecal culturing of patients with breast cancer.</title>
        <authorList>
            <person name="Teng N.M.Y."/>
            <person name="Kiu R."/>
            <person name="Evans R."/>
            <person name="Baker D.J."/>
            <person name="Zenner C."/>
            <person name="Robinson S.D."/>
            <person name="Hall L.J."/>
        </authorList>
    </citation>
    <scope>NUCLEOTIDE SEQUENCE</scope>
    <source>
        <strain evidence="2">LH1062</strain>
    </source>
</reference>